<sequence>MMLLWAEFGERFGMPLAKARTNTRDLNAVIKLENFLRQMASKSYAIIDNAEDLEFIESVKSDSYNVFDKMIERCNSEMSKAIRLQTLTGDAGNRGARSLGEVHLLADEDVAEYNRDYISDLINETLLPQLAQHGFATEGRYFQYVIAKQVSDEQHRQDVWLDQHFEIDPEFWAERYGVPIRGRRQQPGALPANDVPDANDRQMMGAASILKLHADLHQLYHQPHHHCTDGQGCTHR</sequence>
<name>A0A401XMB6_9FLAO</name>
<organism evidence="1 2">
    <name type="scientific">Thermaurantimonas aggregans</name>
    <dbReference type="NCBI Taxonomy" id="2173829"/>
    <lineage>
        <taxon>Bacteria</taxon>
        <taxon>Pseudomonadati</taxon>
        <taxon>Bacteroidota</taxon>
        <taxon>Flavobacteriia</taxon>
        <taxon>Flavobacteriales</taxon>
        <taxon>Schleiferiaceae</taxon>
        <taxon>Thermaurantimonas</taxon>
    </lineage>
</organism>
<dbReference type="OrthoDB" id="9797300at2"/>
<dbReference type="Pfam" id="PF06074">
    <property type="entry name" value="Portal_Mu"/>
    <property type="match status" value="1"/>
</dbReference>
<proteinExistence type="predicted"/>
<reference evidence="1 2" key="1">
    <citation type="submission" date="2018-11" db="EMBL/GenBank/DDBJ databases">
        <title>Schleiferia aggregans sp. nov., a moderately thermophilic heterotrophic bacterium isolated from microbial mats at a terrestrial hot spring.</title>
        <authorList>
            <person name="Iino T."/>
            <person name="Ohkuma M."/>
            <person name="Haruta S."/>
        </authorList>
    </citation>
    <scope>NUCLEOTIDE SEQUENCE [LARGE SCALE GENOMIC DNA]</scope>
    <source>
        <strain evidence="1 2">LA</strain>
    </source>
</reference>
<comment type="caution">
    <text evidence="1">The sequence shown here is derived from an EMBL/GenBank/DDBJ whole genome shotgun (WGS) entry which is preliminary data.</text>
</comment>
<evidence type="ECO:0000313" key="1">
    <source>
        <dbReference type="EMBL" id="GCD78175.1"/>
    </source>
</evidence>
<keyword evidence="2" id="KW-1185">Reference proteome</keyword>
<accession>A0A401XMB6</accession>
<dbReference type="EMBL" id="BHZE01000017">
    <property type="protein sequence ID" value="GCD78175.1"/>
    <property type="molecule type" value="Genomic_DNA"/>
</dbReference>
<dbReference type="AlphaFoldDB" id="A0A401XMB6"/>
<gene>
    <name evidence="1" type="ORF">JCM31826_16570</name>
</gene>
<dbReference type="Proteomes" id="UP000286715">
    <property type="component" value="Unassembled WGS sequence"/>
</dbReference>
<dbReference type="InterPro" id="IPR009279">
    <property type="entry name" value="Portal_Mu"/>
</dbReference>
<evidence type="ECO:0000313" key="2">
    <source>
        <dbReference type="Proteomes" id="UP000286715"/>
    </source>
</evidence>
<protein>
    <submittedName>
        <fullName evidence="1">Uncharacterized protein</fullName>
    </submittedName>
</protein>